<name>A0AC58TXC6_TOBAC</name>
<evidence type="ECO:0000313" key="1">
    <source>
        <dbReference type="Proteomes" id="UP000790787"/>
    </source>
</evidence>
<dbReference type="RefSeq" id="XP_075101907.1">
    <property type="nucleotide sequence ID" value="XM_075245806.1"/>
</dbReference>
<gene>
    <name evidence="2" type="primary">LOC142177331</name>
</gene>
<organism evidence="1 2">
    <name type="scientific">Nicotiana tabacum</name>
    <name type="common">Common tobacco</name>
    <dbReference type="NCBI Taxonomy" id="4097"/>
    <lineage>
        <taxon>Eukaryota</taxon>
        <taxon>Viridiplantae</taxon>
        <taxon>Streptophyta</taxon>
        <taxon>Embryophyta</taxon>
        <taxon>Tracheophyta</taxon>
        <taxon>Spermatophyta</taxon>
        <taxon>Magnoliopsida</taxon>
        <taxon>eudicotyledons</taxon>
        <taxon>Gunneridae</taxon>
        <taxon>Pentapetalae</taxon>
        <taxon>asterids</taxon>
        <taxon>lamiids</taxon>
        <taxon>Solanales</taxon>
        <taxon>Solanaceae</taxon>
        <taxon>Nicotianoideae</taxon>
        <taxon>Nicotianeae</taxon>
        <taxon>Nicotiana</taxon>
    </lineage>
</organism>
<evidence type="ECO:0000313" key="2">
    <source>
        <dbReference type="RefSeq" id="XP_075101907.1"/>
    </source>
</evidence>
<proteinExistence type="predicted"/>
<protein>
    <submittedName>
        <fullName evidence="2">Uncharacterized protein LOC142177331</fullName>
    </submittedName>
</protein>
<sequence length="720" mass="84695">MHGNLRDIVASKRRHTEFETVALTEECNEEVLIILGRPFLATGGAIIDVREGKLKMRVDDEEVTFNVYKALKLPKHYEDLCMINVVKLKEIEKSSYVNYSGPDGTTKLEEVVLQVECVRIIEKRAREERGDLLRACKKAKTSWEKEEEKTPRLSKDFNFKSLNDLEELFDKKLSGLNINPIDLSKDFADKLDTTFDYKNEVWSEFNKLRGYPKKNSRHADKPRMQTYYYDRPTPQDVLIEERDWNQTNTSYSGFTGQLRGWWDNYLTADEKLMVINVIATDEGIDNLGMALVKNREDDVYTFILTILEYFNGRFTNQYETVRTLLNGLRCRTLGEFRLYKDIFMSRVMELPENKYDHWKAKFIDGLPSLFAERVRKTLRGSFGEISYKDYTYGKQLKMDKLKERKQLGDFCTQFDLPETPTHKKKKHKYHRYPNPDSPYKKKRSRYRSKEEHDTKKVHRKSTRFTKNRSKRDLADIRCYKCGKFGHIAPNCKLQKLKTLELDNELRDKVYGMLYTSGEVENLKREIKSLKQNQMICDHRITQIEKINSPAEKFDDKNKGISENDIKEKPINTLPYEDNFSEDNIPTKSRPCQMNAELVEFCKKEIDNLLQKGLIKPSKSPWSCTIFYVNNVVKKEHGIPRLEGDKEEMINNYLEEVKRNSLRSINQYEKSDTSMQSETSNDDIAEDSQPIEAERMLSEEDLKDAEEFLRKMKESDKRPAQ</sequence>
<keyword evidence="1" id="KW-1185">Reference proteome</keyword>
<accession>A0AC58TXC6</accession>
<reference evidence="1" key="1">
    <citation type="journal article" date="2014" name="Nat. Commun.">
        <title>The tobacco genome sequence and its comparison with those of tomato and potato.</title>
        <authorList>
            <person name="Sierro N."/>
            <person name="Battey J.N."/>
            <person name="Ouadi S."/>
            <person name="Bakaher N."/>
            <person name="Bovet L."/>
            <person name="Willig A."/>
            <person name="Goepfert S."/>
            <person name="Peitsch M.C."/>
            <person name="Ivanov N.V."/>
        </authorList>
    </citation>
    <scope>NUCLEOTIDE SEQUENCE [LARGE SCALE GENOMIC DNA]</scope>
</reference>
<reference evidence="2" key="2">
    <citation type="submission" date="2025-08" db="UniProtKB">
        <authorList>
            <consortium name="RefSeq"/>
        </authorList>
    </citation>
    <scope>IDENTIFICATION</scope>
    <source>
        <tissue evidence="2">Leaf</tissue>
    </source>
</reference>
<dbReference type="Proteomes" id="UP000790787">
    <property type="component" value="Chromosome 23"/>
</dbReference>